<proteinExistence type="predicted"/>
<evidence type="ECO:0000313" key="2">
    <source>
        <dbReference type="EMBL" id="EEN46293.1"/>
    </source>
</evidence>
<dbReference type="EMBL" id="GG666644">
    <property type="protein sequence ID" value="EEN46293.1"/>
    <property type="molecule type" value="Genomic_DNA"/>
</dbReference>
<dbReference type="InParanoid" id="C3ZM37"/>
<name>C3ZM37_BRAFL</name>
<feature type="region of interest" description="Disordered" evidence="1">
    <location>
        <begin position="299"/>
        <end position="325"/>
    </location>
</feature>
<organism>
    <name type="scientific">Branchiostoma floridae</name>
    <name type="common">Florida lancelet</name>
    <name type="synonym">Amphioxus</name>
    <dbReference type="NCBI Taxonomy" id="7739"/>
    <lineage>
        <taxon>Eukaryota</taxon>
        <taxon>Metazoa</taxon>
        <taxon>Chordata</taxon>
        <taxon>Cephalochordata</taxon>
        <taxon>Leptocardii</taxon>
        <taxon>Amphioxiformes</taxon>
        <taxon>Branchiostomatidae</taxon>
        <taxon>Branchiostoma</taxon>
    </lineage>
</organism>
<accession>C3ZM37</accession>
<evidence type="ECO:0000256" key="1">
    <source>
        <dbReference type="SAM" id="MobiDB-lite"/>
    </source>
</evidence>
<feature type="compositionally biased region" description="Low complexity" evidence="1">
    <location>
        <begin position="300"/>
        <end position="312"/>
    </location>
</feature>
<feature type="region of interest" description="Disordered" evidence="1">
    <location>
        <begin position="1"/>
        <end position="23"/>
    </location>
</feature>
<reference evidence="2" key="1">
    <citation type="journal article" date="2008" name="Nature">
        <title>The amphioxus genome and the evolution of the chordate karyotype.</title>
        <authorList>
            <consortium name="US DOE Joint Genome Institute (JGI-PGF)"/>
            <person name="Putnam N.H."/>
            <person name="Butts T."/>
            <person name="Ferrier D.E.K."/>
            <person name="Furlong R.F."/>
            <person name="Hellsten U."/>
            <person name="Kawashima T."/>
            <person name="Robinson-Rechavi M."/>
            <person name="Shoguchi E."/>
            <person name="Terry A."/>
            <person name="Yu J.-K."/>
            <person name="Benito-Gutierrez E.L."/>
            <person name="Dubchak I."/>
            <person name="Garcia-Fernandez J."/>
            <person name="Gibson-Brown J.J."/>
            <person name="Grigoriev I.V."/>
            <person name="Horton A.C."/>
            <person name="de Jong P.J."/>
            <person name="Jurka J."/>
            <person name="Kapitonov V.V."/>
            <person name="Kohara Y."/>
            <person name="Kuroki Y."/>
            <person name="Lindquist E."/>
            <person name="Lucas S."/>
            <person name="Osoegawa K."/>
            <person name="Pennacchio L.A."/>
            <person name="Salamov A.A."/>
            <person name="Satou Y."/>
            <person name="Sauka-Spengler T."/>
            <person name="Schmutz J."/>
            <person name="Shin-I T."/>
            <person name="Toyoda A."/>
            <person name="Bronner-Fraser M."/>
            <person name="Fujiyama A."/>
            <person name="Holland L.Z."/>
            <person name="Holland P.W.H."/>
            <person name="Satoh N."/>
            <person name="Rokhsar D.S."/>
        </authorList>
    </citation>
    <scope>NUCLEOTIDE SEQUENCE [LARGE SCALE GENOMIC DNA]</scope>
    <source>
        <strain evidence="2">S238N-H82</strain>
        <tissue evidence="2">Testes</tissue>
    </source>
</reference>
<dbReference type="PANTHER" id="PTHR23186">
    <property type="entry name" value="RETINOIC ACID-INDUCED PROTEIN 2"/>
    <property type="match status" value="1"/>
</dbReference>
<feature type="compositionally biased region" description="Pro residues" evidence="1">
    <location>
        <begin position="184"/>
        <end position="195"/>
    </location>
</feature>
<sequence length="441" mass="49640">MPRMKLTARWRRAQEEPQEADDHEKCRVLDGVQVKNYRLNETPDLEDTEKYSGRYNNSRQCDAAWRTEVSNMPALDLTLERVEGAHEECRTPAETVMKKRKVEETQEELKKCSASKKVHTGVLQTEDQLTELDHQISQQEVPKDSEKELKCFAQDTMNELLGMFGYDGVDEKEARSLHVSSSFVPPPPPSVPQPLPTQKQEPGTAPLGCCTLCKKTFKGAALDFVLKLNDETQAYCSADCLRIGKAANVSNASKSNRSQTISNETGKKLKCYDQDTMNEQMGMYRYDGFDQDATSNLQMSSSVEQTPSSSTPHRGPSPSQEKETTPDTIKCCMSCKVETAELDFVLKKQSKALKFVEPLEEKNTVLATQGCCVWCKNTSAALDFILKCKKTVPGDRVVTSNNEKFCSETLLFEWSSITIYRFTMLITTYIHELCLGLKHAV</sequence>
<dbReference type="AlphaFoldDB" id="C3ZM37"/>
<feature type="compositionally biased region" description="Basic and acidic residues" evidence="1">
    <location>
        <begin position="12"/>
        <end position="23"/>
    </location>
</feature>
<feature type="compositionally biased region" description="Basic residues" evidence="1">
    <location>
        <begin position="1"/>
        <end position="11"/>
    </location>
</feature>
<gene>
    <name evidence="2" type="ORF">BRAFLDRAFT_121351</name>
</gene>
<protein>
    <submittedName>
        <fullName evidence="2">Uncharacterized protein</fullName>
    </submittedName>
</protein>
<feature type="region of interest" description="Disordered" evidence="1">
    <location>
        <begin position="179"/>
        <end position="202"/>
    </location>
</feature>
<dbReference type="PANTHER" id="PTHR23186:SF4">
    <property type="entry name" value="GH22790P"/>
    <property type="match status" value="1"/>
</dbReference>
<dbReference type="InterPro" id="IPR026092">
    <property type="entry name" value="RAI2/SOBP"/>
</dbReference>